<dbReference type="GO" id="GO:0016020">
    <property type="term" value="C:membrane"/>
    <property type="evidence" value="ECO:0007669"/>
    <property type="project" value="UniProtKB-SubCell"/>
</dbReference>
<feature type="compositionally biased region" description="Polar residues" evidence="15">
    <location>
        <begin position="474"/>
        <end position="493"/>
    </location>
</feature>
<evidence type="ECO:0000256" key="16">
    <source>
        <dbReference type="SAM" id="Phobius"/>
    </source>
</evidence>
<feature type="transmembrane region" description="Helical" evidence="16">
    <location>
        <begin position="343"/>
        <end position="367"/>
    </location>
</feature>
<gene>
    <name evidence="18" type="ORF">J5N97_012721</name>
</gene>
<evidence type="ECO:0000256" key="5">
    <source>
        <dbReference type="ARBA" id="ARBA00022679"/>
    </source>
</evidence>
<keyword evidence="7" id="KW-0479">Metal-binding</keyword>
<dbReference type="SMART" id="SM00184">
    <property type="entry name" value="RING"/>
    <property type="match status" value="1"/>
</dbReference>
<keyword evidence="6 16" id="KW-0812">Transmembrane</keyword>
<dbReference type="InterPro" id="IPR044600">
    <property type="entry name" value="ATL1/ATL16-like"/>
</dbReference>
<keyword evidence="19" id="KW-1185">Reference proteome</keyword>
<dbReference type="GO" id="GO:0061630">
    <property type="term" value="F:ubiquitin protein ligase activity"/>
    <property type="evidence" value="ECO:0007669"/>
    <property type="project" value="UniProtKB-EC"/>
</dbReference>
<comment type="subcellular location">
    <subcellularLocation>
        <location evidence="2">Membrane</location>
        <topology evidence="2">Single-pass membrane protein</topology>
    </subcellularLocation>
</comment>
<evidence type="ECO:0000256" key="9">
    <source>
        <dbReference type="ARBA" id="ARBA00022786"/>
    </source>
</evidence>
<organism evidence="18 19">
    <name type="scientific">Dioscorea zingiberensis</name>
    <dbReference type="NCBI Taxonomy" id="325984"/>
    <lineage>
        <taxon>Eukaryota</taxon>
        <taxon>Viridiplantae</taxon>
        <taxon>Streptophyta</taxon>
        <taxon>Embryophyta</taxon>
        <taxon>Tracheophyta</taxon>
        <taxon>Spermatophyta</taxon>
        <taxon>Magnoliopsida</taxon>
        <taxon>Liliopsida</taxon>
        <taxon>Dioscoreales</taxon>
        <taxon>Dioscoreaceae</taxon>
        <taxon>Dioscorea</taxon>
    </lineage>
</organism>
<name>A0A9D5CRK4_9LILI</name>
<evidence type="ECO:0000256" key="7">
    <source>
        <dbReference type="ARBA" id="ARBA00022723"/>
    </source>
</evidence>
<feature type="region of interest" description="Disordered" evidence="15">
    <location>
        <begin position="225"/>
        <end position="256"/>
    </location>
</feature>
<reference evidence="18" key="2">
    <citation type="journal article" date="2022" name="Hortic Res">
        <title>The genome of Dioscorea zingiberensis sheds light on the biosynthesis, origin and evolution of the medicinally important diosgenin saponins.</title>
        <authorList>
            <person name="Li Y."/>
            <person name="Tan C."/>
            <person name="Li Z."/>
            <person name="Guo J."/>
            <person name="Li S."/>
            <person name="Chen X."/>
            <person name="Wang C."/>
            <person name="Dai X."/>
            <person name="Yang H."/>
            <person name="Song W."/>
            <person name="Hou L."/>
            <person name="Xu J."/>
            <person name="Tong Z."/>
            <person name="Xu A."/>
            <person name="Yuan X."/>
            <person name="Wang W."/>
            <person name="Yang Q."/>
            <person name="Chen L."/>
            <person name="Sun Z."/>
            <person name="Wang K."/>
            <person name="Pan B."/>
            <person name="Chen J."/>
            <person name="Bao Y."/>
            <person name="Liu F."/>
            <person name="Qi X."/>
            <person name="Gang D.R."/>
            <person name="Wen J."/>
            <person name="Li J."/>
        </authorList>
    </citation>
    <scope>NUCLEOTIDE SEQUENCE</scope>
    <source>
        <strain evidence="18">Dzin_1.0</strain>
    </source>
</reference>
<dbReference type="Proteomes" id="UP001085076">
    <property type="component" value="Miscellaneous, Linkage group lg03"/>
</dbReference>
<comment type="similarity">
    <text evidence="13">Belongs to the RING-type zinc finger family. ATL subfamily.</text>
</comment>
<dbReference type="InterPro" id="IPR001841">
    <property type="entry name" value="Znf_RING"/>
</dbReference>
<evidence type="ECO:0000256" key="15">
    <source>
        <dbReference type="SAM" id="MobiDB-lite"/>
    </source>
</evidence>
<dbReference type="EC" id="2.3.2.27" evidence="4"/>
<dbReference type="EMBL" id="JAGGNH010000003">
    <property type="protein sequence ID" value="KAJ0977247.1"/>
    <property type="molecule type" value="Genomic_DNA"/>
</dbReference>
<dbReference type="InterPro" id="IPR013083">
    <property type="entry name" value="Znf_RING/FYVE/PHD"/>
</dbReference>
<comment type="catalytic activity">
    <reaction evidence="1">
        <text>S-ubiquitinyl-[E2 ubiquitin-conjugating enzyme]-L-cysteine + [acceptor protein]-L-lysine = [E2 ubiquitin-conjugating enzyme]-L-cysteine + N(6)-ubiquitinyl-[acceptor protein]-L-lysine.</text>
        <dbReference type="EC" id="2.3.2.27"/>
    </reaction>
</comment>
<evidence type="ECO:0000256" key="10">
    <source>
        <dbReference type="ARBA" id="ARBA00022833"/>
    </source>
</evidence>
<evidence type="ECO:0000256" key="1">
    <source>
        <dbReference type="ARBA" id="ARBA00000900"/>
    </source>
</evidence>
<dbReference type="CDD" id="cd16461">
    <property type="entry name" value="RING-H2_EL5-like"/>
    <property type="match status" value="1"/>
</dbReference>
<dbReference type="PANTHER" id="PTHR46913">
    <property type="entry name" value="RING-H2 FINGER PROTEIN ATL16"/>
    <property type="match status" value="1"/>
</dbReference>
<comment type="caution">
    <text evidence="18">The sequence shown here is derived from an EMBL/GenBank/DDBJ whole genome shotgun (WGS) entry which is preliminary data.</text>
</comment>
<reference evidence="18" key="1">
    <citation type="submission" date="2021-03" db="EMBL/GenBank/DDBJ databases">
        <authorList>
            <person name="Li Z."/>
            <person name="Yang C."/>
        </authorList>
    </citation>
    <scope>NUCLEOTIDE SEQUENCE</scope>
    <source>
        <strain evidence="18">Dzin_1.0</strain>
        <tissue evidence="18">Leaf</tissue>
    </source>
</reference>
<protein>
    <recommendedName>
        <fullName evidence="4">RING-type E3 ubiquitin transferase</fullName>
        <ecNumber evidence="4">2.3.2.27</ecNumber>
    </recommendedName>
</protein>
<evidence type="ECO:0000256" key="3">
    <source>
        <dbReference type="ARBA" id="ARBA00004906"/>
    </source>
</evidence>
<feature type="domain" description="RING-type" evidence="17">
    <location>
        <begin position="422"/>
        <end position="464"/>
    </location>
</feature>
<evidence type="ECO:0000256" key="13">
    <source>
        <dbReference type="ARBA" id="ARBA00024209"/>
    </source>
</evidence>
<evidence type="ECO:0000256" key="8">
    <source>
        <dbReference type="ARBA" id="ARBA00022771"/>
    </source>
</evidence>
<dbReference type="OrthoDB" id="8062037at2759"/>
<dbReference type="Pfam" id="PF13639">
    <property type="entry name" value="zf-RING_2"/>
    <property type="match status" value="1"/>
</dbReference>
<keyword evidence="12 16" id="KW-0472">Membrane</keyword>
<evidence type="ECO:0000313" key="19">
    <source>
        <dbReference type="Proteomes" id="UP001085076"/>
    </source>
</evidence>
<keyword evidence="10" id="KW-0862">Zinc</keyword>
<comment type="pathway">
    <text evidence="3">Protein modification; protein ubiquitination.</text>
</comment>
<keyword evidence="11 16" id="KW-1133">Transmembrane helix</keyword>
<proteinExistence type="inferred from homology"/>
<evidence type="ECO:0000256" key="2">
    <source>
        <dbReference type="ARBA" id="ARBA00004167"/>
    </source>
</evidence>
<keyword evidence="9" id="KW-0833">Ubl conjugation pathway</keyword>
<sequence length="551" mass="61800">MANEDSDQLEVHLDYAVPEQHVGLFYLEHLAIGIIHQPIIERDPPRVLFWSDVLISRAVKHIKQRGGVGAPTVDMFTPADHIYKLQRDVRRDMGDLIYGAVQGIREDLATQGKEVAAIRKMLHDFMGRAEEGTNDGVRVPEGHMKDEANDVPQDHVKVVASPVLISSTDMDPVEAPIPEMGVTEDIHAFQVPRGARTRKDPVKGKMVEGSYVRVISQSVDSSANYPLQQTTATSKRDSLRSANQRIPGAKNRSPYIGYPRREKAKQVKLAPAMVEGCEPINNATDANNGEKRMHAELTNFINEAKEGLELLISSVMFMLADHKSLGSTDPPSHCSVASPELKLYQTFIFSVPVFFTFILLFLFYLFYLRRRRANWESLRMRASYLSRGDAPRISETGIKKEVREMLPVVVFKESFLIRETQCSVCLGDYQSDERLQRIPHCGHTFHVDCIDHWLTSNTTCPLCRVSLLPENKTITDPTNYEGQSNSETENVEQSSERHINESVLQDNQTGDGSNACSVLIGREVQGHKHDGEPSVVIDVETSDAAEVNQRL</sequence>
<dbReference type="FunFam" id="3.30.40.10:FF:000503">
    <property type="entry name" value="RING-H2 finger protein ATL7"/>
    <property type="match status" value="1"/>
</dbReference>
<dbReference type="PANTHER" id="PTHR46913:SF23">
    <property type="entry name" value="E3 UBIQUITIN-PROTEIN LIGASE RHA4A-RELATED"/>
    <property type="match status" value="1"/>
</dbReference>
<evidence type="ECO:0000313" key="18">
    <source>
        <dbReference type="EMBL" id="KAJ0977247.1"/>
    </source>
</evidence>
<keyword evidence="5" id="KW-0808">Transferase</keyword>
<evidence type="ECO:0000256" key="6">
    <source>
        <dbReference type="ARBA" id="ARBA00022692"/>
    </source>
</evidence>
<keyword evidence="8 14" id="KW-0863">Zinc-finger</keyword>
<evidence type="ECO:0000256" key="11">
    <source>
        <dbReference type="ARBA" id="ARBA00022989"/>
    </source>
</evidence>
<feature type="compositionally biased region" description="Polar residues" evidence="15">
    <location>
        <begin position="502"/>
        <end position="511"/>
    </location>
</feature>
<dbReference type="PROSITE" id="PS50089">
    <property type="entry name" value="ZF_RING_2"/>
    <property type="match status" value="1"/>
</dbReference>
<evidence type="ECO:0000259" key="17">
    <source>
        <dbReference type="PROSITE" id="PS50089"/>
    </source>
</evidence>
<dbReference type="AlphaFoldDB" id="A0A9D5CRK4"/>
<accession>A0A9D5CRK4</accession>
<evidence type="ECO:0000256" key="14">
    <source>
        <dbReference type="PROSITE-ProRule" id="PRU00175"/>
    </source>
</evidence>
<dbReference type="GO" id="GO:0016567">
    <property type="term" value="P:protein ubiquitination"/>
    <property type="evidence" value="ECO:0007669"/>
    <property type="project" value="InterPro"/>
</dbReference>
<dbReference type="GO" id="GO:0008270">
    <property type="term" value="F:zinc ion binding"/>
    <property type="evidence" value="ECO:0007669"/>
    <property type="project" value="UniProtKB-KW"/>
</dbReference>
<dbReference type="SUPFAM" id="SSF57850">
    <property type="entry name" value="RING/U-box"/>
    <property type="match status" value="1"/>
</dbReference>
<dbReference type="Gene3D" id="3.30.40.10">
    <property type="entry name" value="Zinc/RING finger domain, C3HC4 (zinc finger)"/>
    <property type="match status" value="1"/>
</dbReference>
<evidence type="ECO:0000256" key="4">
    <source>
        <dbReference type="ARBA" id="ARBA00012483"/>
    </source>
</evidence>
<evidence type="ECO:0000256" key="12">
    <source>
        <dbReference type="ARBA" id="ARBA00023136"/>
    </source>
</evidence>
<feature type="region of interest" description="Disordered" evidence="15">
    <location>
        <begin position="474"/>
        <end position="511"/>
    </location>
</feature>